<dbReference type="NCBIfam" id="TIGR00327">
    <property type="entry name" value="secE_euk_arch"/>
    <property type="match status" value="1"/>
</dbReference>
<dbReference type="RefSeq" id="XP_068359106.1">
    <property type="nucleotide sequence ID" value="XM_068504753.1"/>
</dbReference>
<comment type="caution">
    <text evidence="11">The sequence shown here is derived from an EMBL/GenBank/DDBJ whole genome shotgun (WGS) entry which is preliminary data.</text>
</comment>
<gene>
    <name evidence="11" type="ORF">TRFO_26118</name>
</gene>
<evidence type="ECO:0000256" key="7">
    <source>
        <dbReference type="ARBA" id="ARBA00022989"/>
    </source>
</evidence>
<evidence type="ECO:0000256" key="8">
    <source>
        <dbReference type="ARBA" id="ARBA00023010"/>
    </source>
</evidence>
<dbReference type="Pfam" id="PF00584">
    <property type="entry name" value="SecE"/>
    <property type="match status" value="1"/>
</dbReference>
<keyword evidence="7 10" id="KW-1133">Transmembrane helix</keyword>
<dbReference type="GeneID" id="94839457"/>
<comment type="similarity">
    <text evidence="2">Belongs to the SecE/SEC61-gamma family.</text>
</comment>
<name>A0A1J4K4R9_9EUKA</name>
<evidence type="ECO:0000256" key="2">
    <source>
        <dbReference type="ARBA" id="ARBA00008274"/>
    </source>
</evidence>
<evidence type="ECO:0000256" key="9">
    <source>
        <dbReference type="ARBA" id="ARBA00023136"/>
    </source>
</evidence>
<keyword evidence="3" id="KW-0813">Transport</keyword>
<dbReference type="GO" id="GO:0006605">
    <property type="term" value="P:protein targeting"/>
    <property type="evidence" value="ECO:0007669"/>
    <property type="project" value="InterPro"/>
</dbReference>
<comment type="subcellular location">
    <subcellularLocation>
        <location evidence="1">Endoplasmic reticulum membrane</location>
        <topology evidence="1">Single-pass membrane protein</topology>
    </subcellularLocation>
</comment>
<dbReference type="OrthoDB" id="2401875at2759"/>
<dbReference type="GO" id="GO:0005789">
    <property type="term" value="C:endoplasmic reticulum membrane"/>
    <property type="evidence" value="ECO:0007669"/>
    <property type="project" value="UniProtKB-SubCell"/>
</dbReference>
<keyword evidence="6" id="KW-0653">Protein transport</keyword>
<sequence length="72" mass="7774">MEAVDFVYAPTKKFLNDCQRVLKRCTLPSAKVIKKTALATGVGFAILGTVGFAFKLVSLPINNALIGGMMRK</sequence>
<dbReference type="SUPFAM" id="SSF103456">
    <property type="entry name" value="Preprotein translocase SecE subunit"/>
    <property type="match status" value="1"/>
</dbReference>
<keyword evidence="9 10" id="KW-0472">Membrane</keyword>
<reference evidence="11" key="1">
    <citation type="submission" date="2016-10" db="EMBL/GenBank/DDBJ databases">
        <authorList>
            <person name="Benchimol M."/>
            <person name="Almeida L.G."/>
            <person name="Vasconcelos A.T."/>
            <person name="Perreira-Neves A."/>
            <person name="Rosa I.A."/>
            <person name="Tasca T."/>
            <person name="Bogo M.R."/>
            <person name="de Souza W."/>
        </authorList>
    </citation>
    <scope>NUCLEOTIDE SEQUENCE [LARGE SCALE GENOMIC DNA]</scope>
    <source>
        <strain evidence="11">K</strain>
    </source>
</reference>
<dbReference type="EMBL" id="MLAK01000740">
    <property type="protein sequence ID" value="OHT05970.1"/>
    <property type="molecule type" value="Genomic_DNA"/>
</dbReference>
<evidence type="ECO:0000256" key="4">
    <source>
        <dbReference type="ARBA" id="ARBA00022692"/>
    </source>
</evidence>
<feature type="transmembrane region" description="Helical" evidence="10">
    <location>
        <begin position="37"/>
        <end position="61"/>
    </location>
</feature>
<evidence type="ECO:0000313" key="11">
    <source>
        <dbReference type="EMBL" id="OHT05970.1"/>
    </source>
</evidence>
<evidence type="ECO:0000256" key="6">
    <source>
        <dbReference type="ARBA" id="ARBA00022927"/>
    </source>
</evidence>
<dbReference type="Proteomes" id="UP000179807">
    <property type="component" value="Unassembled WGS sequence"/>
</dbReference>
<evidence type="ECO:0000256" key="3">
    <source>
        <dbReference type="ARBA" id="ARBA00022448"/>
    </source>
</evidence>
<dbReference type="AlphaFoldDB" id="A0A1J4K4R9"/>
<dbReference type="InterPro" id="IPR023391">
    <property type="entry name" value="Prot_translocase_SecE_dom_sf"/>
</dbReference>
<keyword evidence="4 10" id="KW-0812">Transmembrane</keyword>
<keyword evidence="12" id="KW-1185">Reference proteome</keyword>
<evidence type="ECO:0000256" key="1">
    <source>
        <dbReference type="ARBA" id="ARBA00004389"/>
    </source>
</evidence>
<keyword evidence="8" id="KW-0811">Translocation</keyword>
<dbReference type="Gene3D" id="1.20.5.820">
    <property type="entry name" value="Preprotein translocase SecE subunit"/>
    <property type="match status" value="1"/>
</dbReference>
<evidence type="ECO:0000313" key="12">
    <source>
        <dbReference type="Proteomes" id="UP000179807"/>
    </source>
</evidence>
<dbReference type="GO" id="GO:0008320">
    <property type="term" value="F:protein transmembrane transporter activity"/>
    <property type="evidence" value="ECO:0007669"/>
    <property type="project" value="InterPro"/>
</dbReference>
<keyword evidence="5" id="KW-0256">Endoplasmic reticulum</keyword>
<evidence type="ECO:0000256" key="5">
    <source>
        <dbReference type="ARBA" id="ARBA00022824"/>
    </source>
</evidence>
<dbReference type="GO" id="GO:0006886">
    <property type="term" value="P:intracellular protein transport"/>
    <property type="evidence" value="ECO:0007669"/>
    <property type="project" value="InterPro"/>
</dbReference>
<dbReference type="InterPro" id="IPR001901">
    <property type="entry name" value="Translocase_SecE/Sec61-g"/>
</dbReference>
<accession>A0A1J4K4R9</accession>
<organism evidence="11 12">
    <name type="scientific">Tritrichomonas foetus</name>
    <dbReference type="NCBI Taxonomy" id="1144522"/>
    <lineage>
        <taxon>Eukaryota</taxon>
        <taxon>Metamonada</taxon>
        <taxon>Parabasalia</taxon>
        <taxon>Tritrichomonadida</taxon>
        <taxon>Tritrichomonadidae</taxon>
        <taxon>Tritrichomonas</taxon>
    </lineage>
</organism>
<dbReference type="PANTHER" id="PTHR12309">
    <property type="entry name" value="SEC61 GAMMA SUBUNIT"/>
    <property type="match status" value="1"/>
</dbReference>
<proteinExistence type="inferred from homology"/>
<evidence type="ECO:0000256" key="10">
    <source>
        <dbReference type="SAM" id="Phobius"/>
    </source>
</evidence>
<dbReference type="InterPro" id="IPR008158">
    <property type="entry name" value="Translocase_Sec61-g"/>
</dbReference>
<protein>
    <submittedName>
        <fullName evidence="11">Protein transport protein Sec61 subunit gamma</fullName>
    </submittedName>
</protein>
<dbReference type="VEuPathDB" id="TrichDB:TRFO_26118"/>